<dbReference type="PANTHER" id="PTHR12993:SF11">
    <property type="entry name" value="N-ACETYLGLUCOSAMINYL-PHOSPHATIDYLINOSITOL DE-N-ACETYLASE"/>
    <property type="match status" value="1"/>
</dbReference>
<dbReference type="InterPro" id="IPR029062">
    <property type="entry name" value="Class_I_gatase-like"/>
</dbReference>
<feature type="signal peptide" evidence="1">
    <location>
        <begin position="1"/>
        <end position="21"/>
    </location>
</feature>
<dbReference type="InterPro" id="IPR003737">
    <property type="entry name" value="GlcNAc_PI_deacetylase-related"/>
</dbReference>
<dbReference type="OrthoDB" id="9759749at2"/>
<dbReference type="GO" id="GO:0016811">
    <property type="term" value="F:hydrolase activity, acting on carbon-nitrogen (but not peptide) bonds, in linear amides"/>
    <property type="evidence" value="ECO:0007669"/>
    <property type="project" value="TreeGrafter"/>
</dbReference>
<evidence type="ECO:0000313" key="3">
    <source>
        <dbReference type="Proteomes" id="UP000184121"/>
    </source>
</evidence>
<protein>
    <submittedName>
        <fullName evidence="2">N-acetylglucosaminyl deacetylase, LmbE family</fullName>
    </submittedName>
</protein>
<gene>
    <name evidence="2" type="ORF">SAMN05444366_1165</name>
</gene>
<dbReference type="AlphaFoldDB" id="A0A1M7CK95"/>
<dbReference type="SUPFAM" id="SSF102588">
    <property type="entry name" value="LmbE-like"/>
    <property type="match status" value="1"/>
</dbReference>
<name>A0A1M7CK95_9FLAO</name>
<dbReference type="InterPro" id="IPR024078">
    <property type="entry name" value="LmbE-like_dom_sf"/>
</dbReference>
<feature type="chain" id="PRO_5012793949" evidence="1">
    <location>
        <begin position="22"/>
        <end position="843"/>
    </location>
</feature>
<dbReference type="Proteomes" id="UP000184121">
    <property type="component" value="Unassembled WGS sequence"/>
</dbReference>
<proteinExistence type="predicted"/>
<dbReference type="Pfam" id="PF02585">
    <property type="entry name" value="PIG-L"/>
    <property type="match status" value="1"/>
</dbReference>
<evidence type="ECO:0000256" key="1">
    <source>
        <dbReference type="SAM" id="SignalP"/>
    </source>
</evidence>
<reference evidence="3" key="1">
    <citation type="submission" date="2016-11" db="EMBL/GenBank/DDBJ databases">
        <authorList>
            <person name="Varghese N."/>
            <person name="Submissions S."/>
        </authorList>
    </citation>
    <scope>NUCLEOTIDE SEQUENCE [LARGE SCALE GENOMIC DNA]</scope>
    <source>
        <strain evidence="3">DSM 1811</strain>
    </source>
</reference>
<accession>A0A1M7CK95</accession>
<dbReference type="STRING" id="29534.SAMN05444366_1165"/>
<keyword evidence="3" id="KW-1185">Reference proteome</keyword>
<dbReference type="Gene3D" id="3.40.50.10320">
    <property type="entry name" value="LmbE-like"/>
    <property type="match status" value="1"/>
</dbReference>
<dbReference type="RefSeq" id="WP_072970664.1">
    <property type="nucleotide sequence ID" value="NZ_FRBY01000002.1"/>
</dbReference>
<keyword evidence="1" id="KW-0732">Signal</keyword>
<dbReference type="SUPFAM" id="SSF52317">
    <property type="entry name" value="Class I glutamine amidotransferase-like"/>
    <property type="match status" value="1"/>
</dbReference>
<dbReference type="PANTHER" id="PTHR12993">
    <property type="entry name" value="N-ACETYLGLUCOSAMINYL-PHOSPHATIDYLINOSITOL DE-N-ACETYLASE-RELATED"/>
    <property type="match status" value="1"/>
</dbReference>
<sequence length="843" mass="94827">MRKIQLQILFFFLTGISISFAQQPQKPSSVEIYNQIKKLNFLGSVLYVAAHPDDENTRLISYMANEMNARTGYLSLTRGDGGQNLIGPQLRELLGVIRTQELIEARKIDGGEQFFSRANDFGFSKNPDETLQIWDKDKVLADVVWTIRKFQPDVIINRFDHRSPGTTHGHHTSSAMLSVESFKLTNDPKIYPEQLQYVKPWQVKRQFFNPSWWFYGSQEKFDAANKSKFTRLETGVYYTGIGKSNQEIAALSRSRHQSQGFGSTGARGEETEYLELINGESPTERDNLFDGIDTSWNRVKNGKPVGELISKIISKYDFTNPSASIPDLVKAYTMIQDLDDDHWKPLKAAAIKNIIASCSGLYLEAVASEQEATPGSIIKLSLEAINRCSVEMQLTSVTSLPDNKTTILNSVLKNNNDQKSILQIQLPENLEYTQPYWLKEKASVGMYTVSNQKNIGIPDIIREVRVVFNVKINNVEIPFERIVVYKYNDGVKGEMYNFLDIVPEVTTSISEKVLIFKDTKSKMIPVKVRAGKDAITGNLELDLPKSWVVSPKQIPFSLTKKGSEQTFYFEVTPPVNQEETVAKAIATVDNKRFDKDETIIDYSHITKQMVLKPAESKCIRIDLKTSGDAIAYIMGAGDEVPESLAQMGYKVTILKPEEITPQRLDSFSTVITGVRAYNTVNALANKQKVLFDFVKGGKNMIVQYNTSGKMVTDQIAPYSLKVSNDRVTEENAKVTFLAPNHPVLNTPNKISENDFKGWTQEQGLYYPDQYDAAFTPIISSHDKGESAKDGALLVAPYGKGYYIYTGLSFFRELPEGVAGAYRLLSNIISLKQPIEAPKQELKK</sequence>
<evidence type="ECO:0000313" key="2">
    <source>
        <dbReference type="EMBL" id="SHL67635.1"/>
    </source>
</evidence>
<dbReference type="EMBL" id="FRBY01000002">
    <property type="protein sequence ID" value="SHL67635.1"/>
    <property type="molecule type" value="Genomic_DNA"/>
</dbReference>
<organism evidence="2 3">
    <name type="scientific">Flavobacterium saccharophilum</name>
    <dbReference type="NCBI Taxonomy" id="29534"/>
    <lineage>
        <taxon>Bacteria</taxon>
        <taxon>Pseudomonadati</taxon>
        <taxon>Bacteroidota</taxon>
        <taxon>Flavobacteriia</taxon>
        <taxon>Flavobacteriales</taxon>
        <taxon>Flavobacteriaceae</taxon>
        <taxon>Flavobacterium</taxon>
    </lineage>
</organism>